<sequence length="133" mass="15220">MRPPRRGRTAPKHIQRKKKRLNFNPYNTRKRVVPDIAFYTGPIHYMDVVEQYLPDRMLRQFGLQQDLVGVFRCSPEYLPLFRSVSHPRVGCGEALVRGRACEEEVLVVLEVVDKAMGDTGLGAVELRAALQEV</sequence>
<proteinExistence type="predicted"/>
<evidence type="ECO:0000313" key="1">
    <source>
        <dbReference type="EMBL" id="KAI8546834.1"/>
    </source>
</evidence>
<dbReference type="EMBL" id="CM046394">
    <property type="protein sequence ID" value="KAI8546834.1"/>
    <property type="molecule type" value="Genomic_DNA"/>
</dbReference>
<reference evidence="1" key="1">
    <citation type="submission" date="2022-02" db="EMBL/GenBank/DDBJ databases">
        <title>Plant Genome Project.</title>
        <authorList>
            <person name="Zhang R.-G."/>
        </authorList>
    </citation>
    <scope>NUCLEOTIDE SEQUENCE</scope>
    <source>
        <strain evidence="1">AT1</strain>
    </source>
</reference>
<dbReference type="Proteomes" id="UP001062846">
    <property type="component" value="Chromosome 7"/>
</dbReference>
<name>A0ACC0N1X1_RHOML</name>
<keyword evidence="2" id="KW-1185">Reference proteome</keyword>
<protein>
    <submittedName>
        <fullName evidence="1">Uncharacterized protein</fullName>
    </submittedName>
</protein>
<comment type="caution">
    <text evidence="1">The sequence shown here is derived from an EMBL/GenBank/DDBJ whole genome shotgun (WGS) entry which is preliminary data.</text>
</comment>
<organism evidence="1 2">
    <name type="scientific">Rhododendron molle</name>
    <name type="common">Chinese azalea</name>
    <name type="synonym">Azalea mollis</name>
    <dbReference type="NCBI Taxonomy" id="49168"/>
    <lineage>
        <taxon>Eukaryota</taxon>
        <taxon>Viridiplantae</taxon>
        <taxon>Streptophyta</taxon>
        <taxon>Embryophyta</taxon>
        <taxon>Tracheophyta</taxon>
        <taxon>Spermatophyta</taxon>
        <taxon>Magnoliopsida</taxon>
        <taxon>eudicotyledons</taxon>
        <taxon>Gunneridae</taxon>
        <taxon>Pentapetalae</taxon>
        <taxon>asterids</taxon>
        <taxon>Ericales</taxon>
        <taxon>Ericaceae</taxon>
        <taxon>Ericoideae</taxon>
        <taxon>Rhodoreae</taxon>
        <taxon>Rhododendron</taxon>
    </lineage>
</organism>
<accession>A0ACC0N1X1</accession>
<evidence type="ECO:0000313" key="2">
    <source>
        <dbReference type="Proteomes" id="UP001062846"/>
    </source>
</evidence>
<gene>
    <name evidence="1" type="ORF">RHMOL_Rhmol07G0150000</name>
</gene>